<keyword evidence="4" id="KW-0175">Coiled coil</keyword>
<dbReference type="GO" id="GO:0006302">
    <property type="term" value="P:double-strand break repair"/>
    <property type="evidence" value="ECO:0007669"/>
    <property type="project" value="InterPro"/>
</dbReference>
<dbReference type="STRING" id="553973.CLOHYLEM_04968"/>
<evidence type="ECO:0000313" key="8">
    <source>
        <dbReference type="Proteomes" id="UP000004893"/>
    </source>
</evidence>
<evidence type="ECO:0000256" key="3">
    <source>
        <dbReference type="ARBA" id="ARBA00013368"/>
    </source>
</evidence>
<feature type="region of interest" description="Disordered" evidence="5">
    <location>
        <begin position="725"/>
        <end position="751"/>
    </location>
</feature>
<evidence type="ECO:0000256" key="5">
    <source>
        <dbReference type="SAM" id="MobiDB-lite"/>
    </source>
</evidence>
<comment type="caution">
    <text evidence="7">The sequence shown here is derived from an EMBL/GenBank/DDBJ whole genome shotgun (WGS) entry which is preliminary data.</text>
</comment>
<dbReference type="EMBL" id="ABYI02000018">
    <property type="protein sequence ID" value="EEG75007.1"/>
    <property type="molecule type" value="Genomic_DNA"/>
</dbReference>
<reference evidence="7" key="1">
    <citation type="submission" date="2009-02" db="EMBL/GenBank/DDBJ databases">
        <authorList>
            <person name="Fulton L."/>
            <person name="Clifton S."/>
            <person name="Fulton B."/>
            <person name="Xu J."/>
            <person name="Minx P."/>
            <person name="Pepin K.H."/>
            <person name="Johnson M."/>
            <person name="Bhonagiri V."/>
            <person name="Nash W.E."/>
            <person name="Mardis E.R."/>
            <person name="Wilson R.K."/>
        </authorList>
    </citation>
    <scope>NUCLEOTIDE SEQUENCE [LARGE SCALE GENOMIC DNA]</scope>
    <source>
        <strain evidence="7">DSM 15053</strain>
    </source>
</reference>
<keyword evidence="7" id="KW-0540">Nuclease</keyword>
<dbReference type="SUPFAM" id="SSF52540">
    <property type="entry name" value="P-loop containing nucleoside triphosphate hydrolases"/>
    <property type="match status" value="1"/>
</dbReference>
<keyword evidence="7" id="KW-0378">Hydrolase</keyword>
<gene>
    <name evidence="7" type="ORF">CLOHYLEM_04968</name>
</gene>
<dbReference type="InterPro" id="IPR027417">
    <property type="entry name" value="P-loop_NTPase"/>
</dbReference>
<dbReference type="PANTHER" id="PTHR32114:SF2">
    <property type="entry name" value="ABC TRANSPORTER ABCH.3"/>
    <property type="match status" value="1"/>
</dbReference>
<dbReference type="GO" id="GO:0016887">
    <property type="term" value="F:ATP hydrolysis activity"/>
    <property type="evidence" value="ECO:0007669"/>
    <property type="project" value="InterPro"/>
</dbReference>
<keyword evidence="7" id="KW-0269">Exonuclease</keyword>
<dbReference type="RefSeq" id="WP_006442301.1">
    <property type="nucleotide sequence ID" value="NZ_CP036524.1"/>
</dbReference>
<feature type="domain" description="Rad50/SbcC-type AAA" evidence="6">
    <location>
        <begin position="5"/>
        <end position="208"/>
    </location>
</feature>
<comment type="subunit">
    <text evidence="2">Heterodimer of SbcC and SbcD.</text>
</comment>
<evidence type="ECO:0000256" key="2">
    <source>
        <dbReference type="ARBA" id="ARBA00011322"/>
    </source>
</evidence>
<dbReference type="PANTHER" id="PTHR32114">
    <property type="entry name" value="ABC TRANSPORTER ABCH.3"/>
    <property type="match status" value="1"/>
</dbReference>
<dbReference type="AlphaFoldDB" id="C0BYS9"/>
<feature type="coiled-coil region" evidence="4">
    <location>
        <begin position="358"/>
        <end position="457"/>
    </location>
</feature>
<dbReference type="Gene3D" id="3.40.50.300">
    <property type="entry name" value="P-loop containing nucleotide triphosphate hydrolases"/>
    <property type="match status" value="2"/>
</dbReference>
<evidence type="ECO:0000313" key="7">
    <source>
        <dbReference type="EMBL" id="EEG75007.1"/>
    </source>
</evidence>
<evidence type="ECO:0000256" key="4">
    <source>
        <dbReference type="SAM" id="Coils"/>
    </source>
</evidence>
<dbReference type="HOGENOM" id="CLU_004785_2_0_9"/>
<dbReference type="Pfam" id="PF13558">
    <property type="entry name" value="SbcC_Walker_B"/>
    <property type="match status" value="1"/>
</dbReference>
<dbReference type="GO" id="GO:0004527">
    <property type="term" value="F:exonuclease activity"/>
    <property type="evidence" value="ECO:0007669"/>
    <property type="project" value="UniProtKB-KW"/>
</dbReference>
<organism evidence="7 8">
    <name type="scientific">[Clostridium] hylemonae DSM 15053</name>
    <dbReference type="NCBI Taxonomy" id="553973"/>
    <lineage>
        <taxon>Bacteria</taxon>
        <taxon>Bacillati</taxon>
        <taxon>Bacillota</taxon>
        <taxon>Clostridia</taxon>
        <taxon>Lachnospirales</taxon>
        <taxon>Lachnospiraceae</taxon>
    </lineage>
</organism>
<comment type="similarity">
    <text evidence="1">Belongs to the SMC family. SbcC subfamily.</text>
</comment>
<dbReference type="Proteomes" id="UP000004893">
    <property type="component" value="Unassembled WGS sequence"/>
</dbReference>
<accession>C0BYS9</accession>
<proteinExistence type="inferred from homology"/>
<sequence length="1053" mass="119517">MRPIKLVMSAFGSYAGRTELDFTRVQSGIFLITGDTGAGKTTIFDAVTYALYDQTSGGRRDGSMMRSQYASEDVETYVEYTFSYRRDVYTVRRNPEYIRLGKRRRADGSPRFVKEAPKVELTLPDGKVFQGKKREIDQKIADIIGLDADQFTQIAMIAQGDFLKLLHAQSRERKKIFSRIFHTRFYYRVQEELKRQSTSLYIELEDNVKSVRREIGRAECEADSAYETEWSALKGLPIPDREETLRLLGLIIKEGGEKEKRRRAEADRLQGRLDELHGAMKEGETVNRLFQAYEEACETGMRLRERKEAFREKEAGIACARRVERVRAKEAEFETIRAAAEESGQSLLRLERKEKESAAAAREAYAQEEAAREELSRKEPEYTETLVRLGDALRQYDALKEQEEERDRLSALLCKMRDECEKAAAEADRLEVYVRGLRKEQEELAGSQAERDRLSAKAGILTDRASALEALEQSAQHIRAFETACREKQQNEAECSAAYVEASAVYEQKYRAFLDEQAGVLAGVLEEGKPCPVCGSCGHPAPAHLSDDAPSQEEVEAAKERRNQAELVRESAAQALGEAAGRLRTEREVFERECRKILGPGAGADPAEAEAEIRREAGACRREAEDTKQALCRAQKNVKRYAAVQEEYEKQERELSLKNNALKESRQKLQELEREYSRQNALAEEKKNKLEYRSKDEAEKRRNEVYGLLEELRERCAKARERYERALQDQRRTEGERSGEEKRGRQLDVQRRKAEEGFREALAQEAFASAKEYEAKKPLLESAKEMESALEQYLSQVRDNEAALKLLGSQIEGKERADVEALKLEAEELSRKIRDIRGGQIRLGGMNSKNREIREELRKEFEKKGGLQRQYELVGNLSRTANGNLSGAVKLDFETYVQRQYFKQIIQAANKRLIQMTNNEFILQCRDVKSLGSQGQAGLDLDVLHLLSGTVRDVKTLSGGESFMASLSMALGLADIVQNTAGAVHLDTMFVDEGFGSLDDGSREQAIKVLNELAGDSRLVGIISHVNELKEQIDNKLIVTKTEKGSSVRWSFD</sequence>
<dbReference type="OrthoDB" id="9795626at2"/>
<keyword evidence="8" id="KW-1185">Reference proteome</keyword>
<reference evidence="7" key="2">
    <citation type="submission" date="2013-06" db="EMBL/GenBank/DDBJ databases">
        <title>Draft genome sequence of Clostridium hylemonae (DSM 15053).</title>
        <authorList>
            <person name="Sudarsanam P."/>
            <person name="Ley R."/>
            <person name="Guruge J."/>
            <person name="Turnbaugh P.J."/>
            <person name="Mahowald M."/>
            <person name="Liep D."/>
            <person name="Gordon J."/>
        </authorList>
    </citation>
    <scope>NUCLEOTIDE SEQUENCE</scope>
    <source>
        <strain evidence="7">DSM 15053</strain>
    </source>
</reference>
<protein>
    <recommendedName>
        <fullName evidence="3">Nuclease SbcCD subunit C</fullName>
    </recommendedName>
</protein>
<name>C0BYS9_9FIRM</name>
<evidence type="ECO:0000256" key="1">
    <source>
        <dbReference type="ARBA" id="ARBA00006930"/>
    </source>
</evidence>
<evidence type="ECO:0000259" key="6">
    <source>
        <dbReference type="Pfam" id="PF13476"/>
    </source>
</evidence>
<dbReference type="Pfam" id="PF13476">
    <property type="entry name" value="AAA_23"/>
    <property type="match status" value="1"/>
</dbReference>
<dbReference type="InterPro" id="IPR038729">
    <property type="entry name" value="Rad50/SbcC_AAA"/>
</dbReference>
<dbReference type="eggNOG" id="COG0419">
    <property type="taxonomic scope" value="Bacteria"/>
</dbReference>
<feature type="coiled-coil region" evidence="4">
    <location>
        <begin position="783"/>
        <end position="839"/>
    </location>
</feature>